<accession>A0AAN9HRP5</accession>
<dbReference type="EMBL" id="JAYWIO010000008">
    <property type="protein sequence ID" value="KAK7242988.1"/>
    <property type="molecule type" value="Genomic_DNA"/>
</dbReference>
<dbReference type="Proteomes" id="UP001372338">
    <property type="component" value="Unassembled WGS sequence"/>
</dbReference>
<protein>
    <submittedName>
        <fullName evidence="1">Uncharacterized protein</fullName>
    </submittedName>
</protein>
<proteinExistence type="predicted"/>
<reference evidence="1 2" key="1">
    <citation type="submission" date="2024-01" db="EMBL/GenBank/DDBJ databases">
        <title>The genomes of 5 underutilized Papilionoideae crops provide insights into root nodulation and disease resistanc.</title>
        <authorList>
            <person name="Yuan L."/>
        </authorList>
    </citation>
    <scope>NUCLEOTIDE SEQUENCE [LARGE SCALE GENOMIC DNA]</scope>
    <source>
        <strain evidence="1">ZHUSHIDOU_FW_LH</strain>
        <tissue evidence="1">Leaf</tissue>
    </source>
</reference>
<keyword evidence="2" id="KW-1185">Reference proteome</keyword>
<comment type="caution">
    <text evidence="1">The sequence shown here is derived from an EMBL/GenBank/DDBJ whole genome shotgun (WGS) entry which is preliminary data.</text>
</comment>
<sequence>MTTVFVWLHLCTSRQANHRLCSFLNAYHHLPDHKLLHDLFCLFCKQLNVYAPMQSCRWQSCSVQPFPMPIRIY</sequence>
<gene>
    <name evidence="1" type="ORF">RIF29_37770</name>
</gene>
<evidence type="ECO:0000313" key="1">
    <source>
        <dbReference type="EMBL" id="KAK7242988.1"/>
    </source>
</evidence>
<evidence type="ECO:0000313" key="2">
    <source>
        <dbReference type="Proteomes" id="UP001372338"/>
    </source>
</evidence>
<organism evidence="1 2">
    <name type="scientific">Crotalaria pallida</name>
    <name type="common">Smooth rattlebox</name>
    <name type="synonym">Crotalaria striata</name>
    <dbReference type="NCBI Taxonomy" id="3830"/>
    <lineage>
        <taxon>Eukaryota</taxon>
        <taxon>Viridiplantae</taxon>
        <taxon>Streptophyta</taxon>
        <taxon>Embryophyta</taxon>
        <taxon>Tracheophyta</taxon>
        <taxon>Spermatophyta</taxon>
        <taxon>Magnoliopsida</taxon>
        <taxon>eudicotyledons</taxon>
        <taxon>Gunneridae</taxon>
        <taxon>Pentapetalae</taxon>
        <taxon>rosids</taxon>
        <taxon>fabids</taxon>
        <taxon>Fabales</taxon>
        <taxon>Fabaceae</taxon>
        <taxon>Papilionoideae</taxon>
        <taxon>50 kb inversion clade</taxon>
        <taxon>genistoids sensu lato</taxon>
        <taxon>core genistoids</taxon>
        <taxon>Crotalarieae</taxon>
        <taxon>Crotalaria</taxon>
    </lineage>
</organism>
<name>A0AAN9HRP5_CROPI</name>
<dbReference type="AlphaFoldDB" id="A0AAN9HRP5"/>